<dbReference type="Proteomes" id="UP000076503">
    <property type="component" value="Unassembled WGS sequence"/>
</dbReference>
<evidence type="ECO:0000313" key="1">
    <source>
        <dbReference type="EMBL" id="KZN49441.1"/>
    </source>
</evidence>
<sequence>MKKVYDHKRSENTLFTQGDYVQRVYDCERSEDILFAQGEFVQNTSGGARLLLRKVK</sequence>
<dbReference type="PATRIC" id="fig|1365251.3.peg.3178"/>
<reference evidence="1 2" key="1">
    <citation type="submission" date="2013-07" db="EMBL/GenBank/DDBJ databases">
        <title>Comparative Genomic and Metabolomic Analysis of Twelve Strains of Pseudoalteromonas luteoviolacea.</title>
        <authorList>
            <person name="Vynne N.G."/>
            <person name="Mansson M."/>
            <person name="Gram L."/>
        </authorList>
    </citation>
    <scope>NUCLEOTIDE SEQUENCE [LARGE SCALE GENOMIC DNA]</scope>
    <source>
        <strain evidence="1 2">H33</strain>
    </source>
</reference>
<comment type="caution">
    <text evidence="1">The sequence shown here is derived from an EMBL/GenBank/DDBJ whole genome shotgun (WGS) entry which is preliminary data.</text>
</comment>
<dbReference type="AlphaFoldDB" id="A0A167DW16"/>
<name>A0A167DW16_9GAMM</name>
<protein>
    <submittedName>
        <fullName evidence="1">Uncharacterized protein</fullName>
    </submittedName>
</protein>
<organism evidence="1 2">
    <name type="scientific">Pseudoalteromonas luteoviolacea H33</name>
    <dbReference type="NCBI Taxonomy" id="1365251"/>
    <lineage>
        <taxon>Bacteria</taxon>
        <taxon>Pseudomonadati</taxon>
        <taxon>Pseudomonadota</taxon>
        <taxon>Gammaproteobacteria</taxon>
        <taxon>Alteromonadales</taxon>
        <taxon>Pseudoalteromonadaceae</taxon>
        <taxon>Pseudoalteromonas</taxon>
    </lineage>
</organism>
<dbReference type="EMBL" id="AUXZ01000081">
    <property type="protein sequence ID" value="KZN49441.1"/>
    <property type="molecule type" value="Genomic_DNA"/>
</dbReference>
<evidence type="ECO:0000313" key="2">
    <source>
        <dbReference type="Proteomes" id="UP000076503"/>
    </source>
</evidence>
<accession>A0A167DW16</accession>
<proteinExistence type="predicted"/>
<gene>
    <name evidence="1" type="ORF">N476_19335</name>
</gene>